<dbReference type="Gene3D" id="3.30.200.20">
    <property type="entry name" value="Phosphorylase Kinase, domain 1"/>
    <property type="match status" value="1"/>
</dbReference>
<feature type="domain" description="Protein kinase" evidence="7">
    <location>
        <begin position="62"/>
        <end position="306"/>
    </location>
</feature>
<accession>A6J178</accession>
<keyword evidence="3" id="KW-0547">Nucleotide-binding</keyword>
<evidence type="ECO:0000256" key="4">
    <source>
        <dbReference type="ARBA" id="ARBA00022777"/>
    </source>
</evidence>
<dbReference type="Pfam" id="PF00069">
    <property type="entry name" value="Pkinase"/>
    <property type="match status" value="1"/>
</dbReference>
<dbReference type="SUPFAM" id="SSF56112">
    <property type="entry name" value="Protein kinase-like (PK-like)"/>
    <property type="match status" value="1"/>
</dbReference>
<gene>
    <name evidence="8 10" type="primary">Camkk2</name>
    <name evidence="8" type="ORF">rCG_21578</name>
</gene>
<dbReference type="PANTHER" id="PTHR43895:SF39">
    <property type="entry name" value="CALCIUM_CALMODULIN-DEPENDENT PROTEIN KINASE KINASE 2"/>
    <property type="match status" value="1"/>
</dbReference>
<keyword evidence="1" id="KW-0723">Serine/threonine-protein kinase</keyword>
<dbReference type="RGD" id="620092">
    <property type="gene designation" value="Camkk2"/>
</dbReference>
<dbReference type="InterPro" id="IPR008271">
    <property type="entry name" value="Ser/Thr_kinase_AS"/>
</dbReference>
<evidence type="ECO:0000313" key="9">
    <source>
        <dbReference type="Proteomes" id="UP000234681"/>
    </source>
</evidence>
<keyword evidence="2" id="KW-0808">Transferase</keyword>
<dbReference type="SMART" id="SM00220">
    <property type="entry name" value="S_TKc"/>
    <property type="match status" value="1"/>
</dbReference>
<evidence type="ECO:0000313" key="8">
    <source>
        <dbReference type="EMBL" id="EDM13667.1"/>
    </source>
</evidence>
<evidence type="ECO:0000256" key="5">
    <source>
        <dbReference type="ARBA" id="ARBA00022840"/>
    </source>
</evidence>
<feature type="region of interest" description="Disordered" evidence="6">
    <location>
        <begin position="357"/>
        <end position="401"/>
    </location>
</feature>
<evidence type="ECO:0000256" key="3">
    <source>
        <dbReference type="ARBA" id="ARBA00022741"/>
    </source>
</evidence>
<evidence type="ECO:0000256" key="6">
    <source>
        <dbReference type="SAM" id="MobiDB-lite"/>
    </source>
</evidence>
<organism evidence="8 9">
    <name type="scientific">Rattus norvegicus</name>
    <name type="common">Rat</name>
    <dbReference type="NCBI Taxonomy" id="10116"/>
    <lineage>
        <taxon>Eukaryota</taxon>
        <taxon>Metazoa</taxon>
        <taxon>Chordata</taxon>
        <taxon>Craniata</taxon>
        <taxon>Vertebrata</taxon>
        <taxon>Euteleostomi</taxon>
        <taxon>Mammalia</taxon>
        <taxon>Eutheria</taxon>
        <taxon>Euarchontoglires</taxon>
        <taxon>Glires</taxon>
        <taxon>Rodentia</taxon>
        <taxon>Myomorpha</taxon>
        <taxon>Muroidea</taxon>
        <taxon>Muridae</taxon>
        <taxon>Murinae</taxon>
        <taxon>Rattus</taxon>
    </lineage>
</organism>
<dbReference type="EMBL" id="CH473973">
    <property type="protein sequence ID" value="EDM13667.1"/>
    <property type="molecule type" value="Genomic_DNA"/>
</dbReference>
<dbReference type="FunFam" id="1.10.510.10:FF:000091">
    <property type="entry name" value="Calcium/calmodulin-dependent protein kinase kinase 2 isoform 1"/>
    <property type="match status" value="1"/>
</dbReference>
<feature type="region of interest" description="Disordered" evidence="6">
    <location>
        <begin position="102"/>
        <end position="122"/>
    </location>
</feature>
<proteinExistence type="predicted"/>
<dbReference type="InterPro" id="IPR011009">
    <property type="entry name" value="Kinase-like_dom_sf"/>
</dbReference>
<protein>
    <submittedName>
        <fullName evidence="8">Calcium/calmodulin-dependent protein kinase kinase 2, beta, isoform CRA_c</fullName>
    </submittedName>
</protein>
<feature type="region of interest" description="Disordered" evidence="6">
    <location>
        <begin position="1"/>
        <end position="32"/>
    </location>
</feature>
<feature type="compositionally biased region" description="Polar residues" evidence="6">
    <location>
        <begin position="1"/>
        <end position="11"/>
    </location>
</feature>
<dbReference type="InterPro" id="IPR000719">
    <property type="entry name" value="Prot_kinase_dom"/>
</dbReference>
<dbReference type="PANTHER" id="PTHR43895">
    <property type="entry name" value="CALCIUM/CALMODULIN-DEPENDENT PROTEIN KINASE KINASE-RELATED"/>
    <property type="match status" value="1"/>
</dbReference>
<evidence type="ECO:0000313" key="10">
    <source>
        <dbReference type="RGD" id="620092"/>
    </source>
</evidence>
<dbReference type="GO" id="GO:0005524">
    <property type="term" value="F:ATP binding"/>
    <property type="evidence" value="ECO:0007669"/>
    <property type="project" value="UniProtKB-KW"/>
</dbReference>
<reference evidence="8 9" key="1">
    <citation type="submission" date="2005-07" db="EMBL/GenBank/DDBJ databases">
        <authorList>
            <person name="Mural R.J."/>
            <person name="Li P.W."/>
            <person name="Adams M.D."/>
            <person name="Amanatides P.G."/>
            <person name="Baden-Tillson H."/>
            <person name="Barnstead M."/>
            <person name="Chin S.H."/>
            <person name="Dew I."/>
            <person name="Evans C.A."/>
            <person name="Ferriera S."/>
            <person name="Flanigan M."/>
            <person name="Fosler C."/>
            <person name="Glodek A."/>
            <person name="Gu Z."/>
            <person name="Holt R.A."/>
            <person name="Jennings D."/>
            <person name="Kraft C.L."/>
            <person name="Lu F."/>
            <person name="Nguyen T."/>
            <person name="Nusskern D.R."/>
            <person name="Pfannkoch C.M."/>
            <person name="Sitter C."/>
            <person name="Sutton G.G."/>
            <person name="Venter J.C."/>
            <person name="Wang Z."/>
            <person name="Woodage T."/>
            <person name="Zheng X.H."/>
            <person name="Zhong F."/>
        </authorList>
    </citation>
    <scope>NUCLEOTIDE SEQUENCE [LARGE SCALE GENOMIC DNA]</scope>
    <source>
        <strain>BN</strain>
        <strain evidence="9">Sprague-Dawley</strain>
    </source>
</reference>
<dbReference type="PROSITE" id="PS50011">
    <property type="entry name" value="PROTEIN_KINASE_DOM"/>
    <property type="match status" value="1"/>
</dbReference>
<dbReference type="GO" id="GO:0004674">
    <property type="term" value="F:protein serine/threonine kinase activity"/>
    <property type="evidence" value="ECO:0007669"/>
    <property type="project" value="UniProtKB-KW"/>
</dbReference>
<keyword evidence="4 8" id="KW-0418">Kinase</keyword>
<name>A6J178_RAT</name>
<dbReference type="Gene3D" id="1.10.510.10">
    <property type="entry name" value="Transferase(Phosphotransferase) domain 1"/>
    <property type="match status" value="1"/>
</dbReference>
<dbReference type="PROSITE" id="PS00108">
    <property type="entry name" value="PROTEIN_KINASE_ST"/>
    <property type="match status" value="1"/>
</dbReference>
<evidence type="ECO:0000259" key="7">
    <source>
        <dbReference type="PROSITE" id="PS50011"/>
    </source>
</evidence>
<evidence type="ECO:0000256" key="1">
    <source>
        <dbReference type="ARBA" id="ARBA00022527"/>
    </source>
</evidence>
<sequence>MSSCVSSQPTSDRAAPQDELGSGGVSRESQKPCEALRGLSSLSIHLGMESFIVVTECEPGRGVDLSLVVQGSYGVVKLAYNENDNTYYAMKVLSKKKLIRQAGFPRRPPPRGTRPAPGGCIQPRGPIEQVYQEIAILKKLDHPNVVKLVEVLDDPNEDHLYMVHYQKIIHRDIKPSNLLVGEDGHIKIADFGVSNEFKGSDALLSNTVGTPAFMAPESLSETRKIFSGKALDVWAMGVTLYCFVFGQCPFMDERIMCLHSKIKSQALEFPDQPDIAEDLKDLITRMLDKNPESRIVVPEIKLHPWVTRHGAEPLPSEDENCTLVEVTEEEVENSVKHIPSLATVILVKTMIRKRSFGNPFEGSRREERSLSAPGNLLTKQGSEDSLRGPEPAPVGEEEVLL</sequence>
<keyword evidence="5" id="KW-0067">ATP-binding</keyword>
<evidence type="ECO:0000256" key="2">
    <source>
        <dbReference type="ARBA" id="ARBA00022679"/>
    </source>
</evidence>
<dbReference type="Proteomes" id="UP000234681">
    <property type="component" value="Chromosome 12"/>
</dbReference>
<dbReference type="AlphaFoldDB" id="A6J178"/>